<sequence>MASHVQGTVIGRAGRSVIADSRFGDVGKVGAVGEARTGRVLAQLAGRESGPTVIHDVRIPIPGFTANIDHVVISGRDVTLLDSKVWRAGFYWTLGGVTRRGMELAAHCDKKTLQTGVEGIGRMLRNMGVAAHFRRSVLVVWPGPGGVSPNLVLYRPRSTATVIGRDDQSTLRRIARLTGSRPGDPQVVSAISRIIYA</sequence>
<accession>A0A2K9DEQ2</accession>
<dbReference type="KEGG" id="mhos:CXR34_08015"/>
<reference evidence="2 3" key="1">
    <citation type="submission" date="2017-12" db="EMBL/GenBank/DDBJ databases">
        <title>Isolation and characterization of estrogens degradatiion strain Microbacterium hominis SJTG1.</title>
        <authorList>
            <person name="Xiong W."/>
            <person name="Yin C."/>
            <person name="Zheng D."/>
            <person name="Liang R."/>
        </authorList>
    </citation>
    <scope>NUCLEOTIDE SEQUENCE [LARGE SCALE GENOMIC DNA]</scope>
    <source>
        <strain evidence="2 3">SJTG1</strain>
    </source>
</reference>
<feature type="domain" description="NERD" evidence="1">
    <location>
        <begin position="30"/>
        <end position="96"/>
    </location>
</feature>
<protein>
    <submittedName>
        <fullName evidence="2">NERD domain-containing protein</fullName>
    </submittedName>
</protein>
<evidence type="ECO:0000313" key="3">
    <source>
        <dbReference type="Proteomes" id="UP000233276"/>
    </source>
</evidence>
<evidence type="ECO:0000259" key="1">
    <source>
        <dbReference type="Pfam" id="PF08378"/>
    </source>
</evidence>
<gene>
    <name evidence="2" type="ORF">CXR34_08015</name>
</gene>
<dbReference type="AlphaFoldDB" id="A0A2K9DEQ2"/>
<dbReference type="EMBL" id="CP025299">
    <property type="protein sequence ID" value="AUG29409.1"/>
    <property type="molecule type" value="Genomic_DNA"/>
</dbReference>
<dbReference type="InterPro" id="IPR011528">
    <property type="entry name" value="NERD"/>
</dbReference>
<dbReference type="Pfam" id="PF08378">
    <property type="entry name" value="NERD"/>
    <property type="match status" value="1"/>
</dbReference>
<organism evidence="2 3">
    <name type="scientific">Microbacterium hominis</name>
    <dbReference type="NCBI Taxonomy" id="162426"/>
    <lineage>
        <taxon>Bacteria</taxon>
        <taxon>Bacillati</taxon>
        <taxon>Actinomycetota</taxon>
        <taxon>Actinomycetes</taxon>
        <taxon>Micrococcales</taxon>
        <taxon>Microbacteriaceae</taxon>
        <taxon>Microbacterium</taxon>
    </lineage>
</organism>
<proteinExistence type="predicted"/>
<name>A0A2K9DEQ2_9MICO</name>
<dbReference type="Proteomes" id="UP000233276">
    <property type="component" value="Chromosome"/>
</dbReference>
<evidence type="ECO:0000313" key="2">
    <source>
        <dbReference type="EMBL" id="AUG29409.1"/>
    </source>
</evidence>